<evidence type="ECO:0000313" key="2">
    <source>
        <dbReference type="EMBL" id="GEN81392.1"/>
    </source>
</evidence>
<protein>
    <recommendedName>
        <fullName evidence="4">DUF2568 domain-containing protein</fullName>
    </recommendedName>
</protein>
<comment type="caution">
    <text evidence="2">The sequence shown here is derived from an EMBL/GenBank/DDBJ whole genome shotgun (WGS) entry which is preliminary data.</text>
</comment>
<proteinExistence type="predicted"/>
<evidence type="ECO:0000313" key="3">
    <source>
        <dbReference type="Proteomes" id="UP000321484"/>
    </source>
</evidence>
<dbReference type="Pfam" id="PF10823">
    <property type="entry name" value="DUF2568"/>
    <property type="match status" value="1"/>
</dbReference>
<feature type="transmembrane region" description="Helical" evidence="1">
    <location>
        <begin position="94"/>
        <end position="113"/>
    </location>
</feature>
<feature type="transmembrane region" description="Helical" evidence="1">
    <location>
        <begin position="70"/>
        <end position="88"/>
    </location>
</feature>
<dbReference type="EMBL" id="BJYK01000011">
    <property type="protein sequence ID" value="GEN81392.1"/>
    <property type="molecule type" value="Genomic_DNA"/>
</dbReference>
<evidence type="ECO:0008006" key="4">
    <source>
        <dbReference type="Google" id="ProtNLM"/>
    </source>
</evidence>
<dbReference type="AlphaFoldDB" id="A0A511Z1R7"/>
<feature type="transmembrane region" description="Helical" evidence="1">
    <location>
        <begin position="12"/>
        <end position="33"/>
    </location>
</feature>
<dbReference type="InterPro" id="IPR021214">
    <property type="entry name" value="DUF2568"/>
</dbReference>
<feature type="transmembrane region" description="Helical" evidence="1">
    <location>
        <begin position="39"/>
        <end position="58"/>
    </location>
</feature>
<organism evidence="2 3">
    <name type="scientific">Actinotalea fermentans</name>
    <dbReference type="NCBI Taxonomy" id="43671"/>
    <lineage>
        <taxon>Bacteria</taxon>
        <taxon>Bacillati</taxon>
        <taxon>Actinomycetota</taxon>
        <taxon>Actinomycetes</taxon>
        <taxon>Micrococcales</taxon>
        <taxon>Cellulomonadaceae</taxon>
        <taxon>Actinotalea</taxon>
    </lineage>
</organism>
<evidence type="ECO:0000256" key="1">
    <source>
        <dbReference type="SAM" id="Phobius"/>
    </source>
</evidence>
<accession>A0A511Z1R7</accession>
<keyword evidence="1" id="KW-0812">Transmembrane</keyword>
<reference evidence="2 3" key="1">
    <citation type="submission" date="2019-07" db="EMBL/GenBank/DDBJ databases">
        <title>Whole genome shotgun sequence of Actinotalea fermentans NBRC 105374.</title>
        <authorList>
            <person name="Hosoyama A."/>
            <person name="Uohara A."/>
            <person name="Ohji S."/>
            <person name="Ichikawa N."/>
        </authorList>
    </citation>
    <scope>NUCLEOTIDE SEQUENCE [LARGE SCALE GENOMIC DNA]</scope>
    <source>
        <strain evidence="2 3">NBRC 105374</strain>
    </source>
</reference>
<dbReference type="Proteomes" id="UP000321484">
    <property type="component" value="Unassembled WGS sequence"/>
</dbReference>
<keyword evidence="3" id="KW-1185">Reference proteome</keyword>
<sequence>MENRAVNANDLLAFLVELAALAVLCAFGFQVGGPTAARVALGVGLPLVAAVAWGLFAAPRARYDVPALRLVTKVVVLGGAAAASFGVLPLGAAVAFAVVVVVNLTLMYVGPFAR</sequence>
<name>A0A511Z1R7_9CELL</name>
<keyword evidence="1" id="KW-1133">Transmembrane helix</keyword>
<keyword evidence="1" id="KW-0472">Membrane</keyword>
<gene>
    <name evidence="2" type="ORF">AFE02nite_31260</name>
</gene>
<dbReference type="RefSeq" id="WP_034245011.1">
    <property type="nucleotide sequence ID" value="NZ_BJYK01000011.1"/>
</dbReference>